<dbReference type="PROSITE" id="PS50866">
    <property type="entry name" value="GOLD"/>
    <property type="match status" value="1"/>
</dbReference>
<keyword evidence="4" id="KW-1185">Reference proteome</keyword>
<dbReference type="InterPro" id="IPR051064">
    <property type="entry name" value="SEC14/CRAL-TRIO_domain"/>
</dbReference>
<evidence type="ECO:0000259" key="2">
    <source>
        <dbReference type="PROSITE" id="PS50866"/>
    </source>
</evidence>
<dbReference type="Gene3D" id="2.60.120.680">
    <property type="entry name" value="GOLD domain"/>
    <property type="match status" value="1"/>
</dbReference>
<dbReference type="Pfam" id="PF00650">
    <property type="entry name" value="CRAL_TRIO"/>
    <property type="match status" value="1"/>
</dbReference>
<dbReference type="STRING" id="456900.A0A195D3J5"/>
<feature type="domain" description="GOLD" evidence="2">
    <location>
        <begin position="365"/>
        <end position="478"/>
    </location>
</feature>
<dbReference type="AlphaFoldDB" id="A0A195D3J5"/>
<dbReference type="EMBL" id="KQ976885">
    <property type="protein sequence ID" value="KYN07480.1"/>
    <property type="molecule type" value="Genomic_DNA"/>
</dbReference>
<dbReference type="InterPro" id="IPR001251">
    <property type="entry name" value="CRAL-TRIO_dom"/>
</dbReference>
<dbReference type="PANTHER" id="PTHR23324">
    <property type="entry name" value="SEC14 RELATED PROTEIN"/>
    <property type="match status" value="1"/>
</dbReference>
<dbReference type="InterPro" id="IPR009038">
    <property type="entry name" value="GOLD_dom"/>
</dbReference>
<protein>
    <submittedName>
        <fullName evidence="3">SEC14-like protein 2</fullName>
    </submittedName>
</protein>
<evidence type="ECO:0000259" key="1">
    <source>
        <dbReference type="PROSITE" id="PS50191"/>
    </source>
</evidence>
<dbReference type="GO" id="GO:0005737">
    <property type="term" value="C:cytoplasm"/>
    <property type="evidence" value="ECO:0007669"/>
    <property type="project" value="TreeGrafter"/>
</dbReference>
<dbReference type="PANTHER" id="PTHR23324:SF83">
    <property type="entry name" value="SEC14-LIKE PROTEIN 2"/>
    <property type="match status" value="1"/>
</dbReference>
<reference evidence="3 4" key="1">
    <citation type="submission" date="2016-03" db="EMBL/GenBank/DDBJ databases">
        <title>Cyphomyrmex costatus WGS genome.</title>
        <authorList>
            <person name="Nygaard S."/>
            <person name="Hu H."/>
            <person name="Boomsma J."/>
            <person name="Zhang G."/>
        </authorList>
    </citation>
    <scope>NUCLEOTIDE SEQUENCE [LARGE SCALE GENOMIC DNA]</scope>
    <source>
        <strain evidence="3">MS0001</strain>
        <tissue evidence="3">Whole body</tissue>
    </source>
</reference>
<feature type="domain" description="CRAL-TRIO" evidence="1">
    <location>
        <begin position="171"/>
        <end position="348"/>
    </location>
</feature>
<dbReference type="SUPFAM" id="SSF46938">
    <property type="entry name" value="CRAL/TRIO N-terminal domain"/>
    <property type="match status" value="1"/>
</dbReference>
<organism evidence="3 4">
    <name type="scientific">Cyphomyrmex costatus</name>
    <dbReference type="NCBI Taxonomy" id="456900"/>
    <lineage>
        <taxon>Eukaryota</taxon>
        <taxon>Metazoa</taxon>
        <taxon>Ecdysozoa</taxon>
        <taxon>Arthropoda</taxon>
        <taxon>Hexapoda</taxon>
        <taxon>Insecta</taxon>
        <taxon>Pterygota</taxon>
        <taxon>Neoptera</taxon>
        <taxon>Endopterygota</taxon>
        <taxon>Hymenoptera</taxon>
        <taxon>Apocrita</taxon>
        <taxon>Aculeata</taxon>
        <taxon>Formicoidea</taxon>
        <taxon>Formicidae</taxon>
        <taxon>Myrmicinae</taxon>
        <taxon>Cyphomyrmex</taxon>
    </lineage>
</organism>
<dbReference type="SMART" id="SM00516">
    <property type="entry name" value="SEC14"/>
    <property type="match status" value="1"/>
</dbReference>
<dbReference type="PROSITE" id="PS50191">
    <property type="entry name" value="CRAL_TRIO"/>
    <property type="match status" value="1"/>
</dbReference>
<dbReference type="SUPFAM" id="SSF52087">
    <property type="entry name" value="CRAL/TRIO domain"/>
    <property type="match status" value="1"/>
</dbReference>
<dbReference type="InterPro" id="IPR036598">
    <property type="entry name" value="GOLD_dom_sf"/>
</dbReference>
<dbReference type="Proteomes" id="UP000078542">
    <property type="component" value="Unassembled WGS sequence"/>
</dbReference>
<sequence length="487" mass="55539">MRYSGLQKIHAISALHIRGLDLFLELTRQRPAKSHKISPSKVSRSPAETEGGLAAWKRPTRPRCTNADARAAIHVQGLCYADCKQLRYSAVYKWISSAPTCAQLRARSCTRRRRSASPVEHVFRDSAAPLPWRPVDNNSRKWNSTAAEKMLRDSIQWRKQWDADNLDDWEVPEIIKPYLPYGLSGFDKDGAPVIIVPFVGMDMYGALHVITQKEFVKLMIKLLDGYLKLAREQSKKHGQIANQLTVIFDMEGFNLKQYLWKPAGELVITFIQMYEANYPEILKMCFLINAPRVFAFAFTIIKKFMDDYTLSKIQIYKAEPIKWQAAILKLISKDQLPVHYGGTLTDPDGNPRYTSKICQGGKIPKEIYTKNMDKPNEDYTTVVVRKGGKLEFDISAPEVGSILSWEFRSEGHDIKFGILKKDETNGTKTEVIPIRRVASHQSDEIGLLTCETPTIYSVVFDNTYSILRNKKVHYSVRILPPTMTSIM</sequence>
<dbReference type="SUPFAM" id="SSF101576">
    <property type="entry name" value="Supernatant protein factor (SPF), C-terminal domain"/>
    <property type="match status" value="1"/>
</dbReference>
<proteinExistence type="predicted"/>
<dbReference type="Gene3D" id="3.40.525.10">
    <property type="entry name" value="CRAL-TRIO lipid binding domain"/>
    <property type="match status" value="1"/>
</dbReference>
<evidence type="ECO:0000313" key="3">
    <source>
        <dbReference type="EMBL" id="KYN07480.1"/>
    </source>
</evidence>
<dbReference type="CDD" id="cd00170">
    <property type="entry name" value="SEC14"/>
    <property type="match status" value="1"/>
</dbReference>
<accession>A0A195D3J5</accession>
<dbReference type="InterPro" id="IPR036865">
    <property type="entry name" value="CRAL-TRIO_dom_sf"/>
</dbReference>
<gene>
    <name evidence="3" type="ORF">ALC62_01682</name>
</gene>
<name>A0A195D3J5_9HYME</name>
<evidence type="ECO:0000313" key="4">
    <source>
        <dbReference type="Proteomes" id="UP000078542"/>
    </source>
</evidence>
<dbReference type="InterPro" id="IPR036273">
    <property type="entry name" value="CRAL/TRIO_N_dom_sf"/>
</dbReference>